<proteinExistence type="predicted"/>
<dbReference type="CDD" id="cd08509">
    <property type="entry name" value="PBP2_TmCBP_oligosaccharides_like"/>
    <property type="match status" value="1"/>
</dbReference>
<dbReference type="Gene3D" id="3.10.105.10">
    <property type="entry name" value="Dipeptide-binding Protein, Domain 3"/>
    <property type="match status" value="1"/>
</dbReference>
<protein>
    <submittedName>
        <fullName evidence="3">ABC transporter substrate-binding protein</fullName>
    </submittedName>
</protein>
<dbReference type="Gene3D" id="3.90.76.10">
    <property type="entry name" value="Dipeptide-binding Protein, Domain 1"/>
    <property type="match status" value="1"/>
</dbReference>
<sequence>MNDTHDQGPSPEMADRGMADGGAGWRSWNPSRRRFLTLTGLAVGGTVIGVSAAGCGTAQTGSSSGNASSSGRAGASGETLFVAGFQWNPPKSFNPLAASPDWPTAGGQSQFIYESLLRFNLLDGSLQPGLGKSVESTDKTTLTVPLQDGTKWQDGSDLTADDVVFTFELGKTASVNFSTVWQYIDSVTATDPKTVTFKLKTSPYNPNMVKNYIATVLIVPKAVFSKISPDKIPAETNLQPIGSGPYKLDKYDQTQVNLTRYDDYWGKSVFGTAAPATINHPIFKSNNDGDVKLESGEIDASQQFTAQIWKMWEAGKPVSTWMKEKPYHLPGNLPLLIFNLNTKGLDNVKVRQAIAYAINYPNIATTAMSDYSEPANASLIVPTGYEEKYYDADAVKADGWTYDKDKAISILEDDLKAKKGSDGIYVLPDGTKLGGWKLVTPTGWTDWNTACQIVAKSAQDVGIGITTEFPQFAQMFSNLQNGNFDLAMYSYTGVNPASPWIRFRDAMDDRGVPAVGKTAFWNYNRFSNAKVAEQLDKAAAATNDDDAKAAYAVLDQIYRENIPVVPLMYRPLEFYEFNASNWTNFPTKENPYAPPMWQGAGISWIFKIKKVGS</sequence>
<comment type="caution">
    <text evidence="3">The sequence shown here is derived from an EMBL/GenBank/DDBJ whole genome shotgun (WGS) entry which is preliminary data.</text>
</comment>
<evidence type="ECO:0000256" key="1">
    <source>
        <dbReference type="SAM" id="MobiDB-lite"/>
    </source>
</evidence>
<dbReference type="Gene3D" id="3.40.190.10">
    <property type="entry name" value="Periplasmic binding protein-like II"/>
    <property type="match status" value="1"/>
</dbReference>
<dbReference type="PANTHER" id="PTHR30290:SF82">
    <property type="entry name" value="ABC-TYPE DIPEPTIDE_OLIGOPEPTIDE TRANSPORT SYSTEM, PERIPLASMIC COMPONENT"/>
    <property type="match status" value="1"/>
</dbReference>
<dbReference type="PROSITE" id="PS51318">
    <property type="entry name" value="TAT"/>
    <property type="match status" value="1"/>
</dbReference>
<name>A0ABP7A6A0_9ACTN</name>
<reference evidence="4" key="1">
    <citation type="journal article" date="2019" name="Int. J. Syst. Evol. Microbiol.">
        <title>The Global Catalogue of Microorganisms (GCM) 10K type strain sequencing project: providing services to taxonomists for standard genome sequencing and annotation.</title>
        <authorList>
            <consortium name="The Broad Institute Genomics Platform"/>
            <consortium name="The Broad Institute Genome Sequencing Center for Infectious Disease"/>
            <person name="Wu L."/>
            <person name="Ma J."/>
        </authorList>
    </citation>
    <scope>NUCLEOTIDE SEQUENCE [LARGE SCALE GENOMIC DNA]</scope>
    <source>
        <strain evidence="4">JCM 16929</strain>
    </source>
</reference>
<organism evidence="3 4">
    <name type="scientific">Microlunatus ginsengisoli</name>
    <dbReference type="NCBI Taxonomy" id="363863"/>
    <lineage>
        <taxon>Bacteria</taxon>
        <taxon>Bacillati</taxon>
        <taxon>Actinomycetota</taxon>
        <taxon>Actinomycetes</taxon>
        <taxon>Propionibacteriales</taxon>
        <taxon>Propionibacteriaceae</taxon>
        <taxon>Microlunatus</taxon>
    </lineage>
</organism>
<dbReference type="SUPFAM" id="SSF53850">
    <property type="entry name" value="Periplasmic binding protein-like II"/>
    <property type="match status" value="1"/>
</dbReference>
<dbReference type="InterPro" id="IPR000914">
    <property type="entry name" value="SBP_5_dom"/>
</dbReference>
<gene>
    <name evidence="3" type="ORF">GCM10022236_30060</name>
</gene>
<dbReference type="InterPro" id="IPR030678">
    <property type="entry name" value="Peptide/Ni-bd"/>
</dbReference>
<dbReference type="EMBL" id="BAABAB010000022">
    <property type="protein sequence ID" value="GAA3625763.1"/>
    <property type="molecule type" value="Genomic_DNA"/>
</dbReference>
<dbReference type="InterPro" id="IPR039424">
    <property type="entry name" value="SBP_5"/>
</dbReference>
<dbReference type="RefSeq" id="WP_344805950.1">
    <property type="nucleotide sequence ID" value="NZ_BAABAB010000022.1"/>
</dbReference>
<feature type="region of interest" description="Disordered" evidence="1">
    <location>
        <begin position="1"/>
        <end position="26"/>
    </location>
</feature>
<evidence type="ECO:0000259" key="2">
    <source>
        <dbReference type="Pfam" id="PF00496"/>
    </source>
</evidence>
<dbReference type="InterPro" id="IPR006311">
    <property type="entry name" value="TAT_signal"/>
</dbReference>
<dbReference type="Proteomes" id="UP001501490">
    <property type="component" value="Unassembled WGS sequence"/>
</dbReference>
<evidence type="ECO:0000313" key="3">
    <source>
        <dbReference type="EMBL" id="GAA3625763.1"/>
    </source>
</evidence>
<evidence type="ECO:0000313" key="4">
    <source>
        <dbReference type="Proteomes" id="UP001501490"/>
    </source>
</evidence>
<keyword evidence="4" id="KW-1185">Reference proteome</keyword>
<dbReference type="PIRSF" id="PIRSF002741">
    <property type="entry name" value="MppA"/>
    <property type="match status" value="1"/>
</dbReference>
<accession>A0ABP7A6A0</accession>
<dbReference type="PANTHER" id="PTHR30290">
    <property type="entry name" value="PERIPLASMIC BINDING COMPONENT OF ABC TRANSPORTER"/>
    <property type="match status" value="1"/>
</dbReference>
<dbReference type="Pfam" id="PF00496">
    <property type="entry name" value="SBP_bac_5"/>
    <property type="match status" value="1"/>
</dbReference>
<feature type="domain" description="Solute-binding protein family 5" evidence="2">
    <location>
        <begin position="126"/>
        <end position="498"/>
    </location>
</feature>